<accession>A0ABP7G3F7</accession>
<keyword evidence="3" id="KW-1185">Reference proteome</keyword>
<sequence length="125" mass="13797">MHIVQVAQHADDLDRAAAFYTQLLDEEPAARFTSPDLLFFNLGATRLLLQPDAPSTVVYLLVDDVAHAVAAARDRGVEIVDDPHVIYTHVDDSLGPVDTDEWQAFIRDSEGNTVGLVSHEPRHDP</sequence>
<evidence type="ECO:0000259" key="1">
    <source>
        <dbReference type="PROSITE" id="PS51819"/>
    </source>
</evidence>
<dbReference type="InterPro" id="IPR029068">
    <property type="entry name" value="Glyas_Bleomycin-R_OHBP_Dase"/>
</dbReference>
<dbReference type="EMBL" id="BAABAF010000001">
    <property type="protein sequence ID" value="GAA3754553.1"/>
    <property type="molecule type" value="Genomic_DNA"/>
</dbReference>
<evidence type="ECO:0000313" key="2">
    <source>
        <dbReference type="EMBL" id="GAA3754553.1"/>
    </source>
</evidence>
<dbReference type="InterPro" id="IPR037523">
    <property type="entry name" value="VOC_core"/>
</dbReference>
<dbReference type="SUPFAM" id="SSF54593">
    <property type="entry name" value="Glyoxalase/Bleomycin resistance protein/Dihydroxybiphenyl dioxygenase"/>
    <property type="match status" value="1"/>
</dbReference>
<protein>
    <submittedName>
        <fullName evidence="2">Glyoxalase</fullName>
    </submittedName>
</protein>
<name>A0ABP7G3F7_9MICO</name>
<dbReference type="Proteomes" id="UP001500540">
    <property type="component" value="Unassembled WGS sequence"/>
</dbReference>
<gene>
    <name evidence="2" type="ORF">GCM10022240_04500</name>
</gene>
<evidence type="ECO:0000313" key="3">
    <source>
        <dbReference type="Proteomes" id="UP001500540"/>
    </source>
</evidence>
<dbReference type="Gene3D" id="3.10.180.10">
    <property type="entry name" value="2,3-Dihydroxybiphenyl 1,2-Dioxygenase, domain 1"/>
    <property type="match status" value="1"/>
</dbReference>
<organism evidence="2 3">
    <name type="scientific">Microbacterium kribbense</name>
    <dbReference type="NCBI Taxonomy" id="433645"/>
    <lineage>
        <taxon>Bacteria</taxon>
        <taxon>Bacillati</taxon>
        <taxon>Actinomycetota</taxon>
        <taxon>Actinomycetes</taxon>
        <taxon>Micrococcales</taxon>
        <taxon>Microbacteriaceae</taxon>
        <taxon>Microbacterium</taxon>
    </lineage>
</organism>
<dbReference type="Pfam" id="PF00903">
    <property type="entry name" value="Glyoxalase"/>
    <property type="match status" value="1"/>
</dbReference>
<dbReference type="PROSITE" id="PS51819">
    <property type="entry name" value="VOC"/>
    <property type="match status" value="1"/>
</dbReference>
<feature type="domain" description="VOC" evidence="1">
    <location>
        <begin position="2"/>
        <end position="119"/>
    </location>
</feature>
<reference evidence="3" key="1">
    <citation type="journal article" date="2019" name="Int. J. Syst. Evol. Microbiol.">
        <title>The Global Catalogue of Microorganisms (GCM) 10K type strain sequencing project: providing services to taxonomists for standard genome sequencing and annotation.</title>
        <authorList>
            <consortium name="The Broad Institute Genomics Platform"/>
            <consortium name="The Broad Institute Genome Sequencing Center for Infectious Disease"/>
            <person name="Wu L."/>
            <person name="Ma J."/>
        </authorList>
    </citation>
    <scope>NUCLEOTIDE SEQUENCE [LARGE SCALE GENOMIC DNA]</scope>
    <source>
        <strain evidence="3">JCM 16950</strain>
    </source>
</reference>
<dbReference type="RefSeq" id="WP_344780075.1">
    <property type="nucleotide sequence ID" value="NZ_BAABAF010000001.1"/>
</dbReference>
<dbReference type="InterPro" id="IPR004360">
    <property type="entry name" value="Glyas_Fos-R_dOase_dom"/>
</dbReference>
<comment type="caution">
    <text evidence="2">The sequence shown here is derived from an EMBL/GenBank/DDBJ whole genome shotgun (WGS) entry which is preliminary data.</text>
</comment>
<proteinExistence type="predicted"/>